<dbReference type="KEGG" id="avn:Avin_44960"/>
<dbReference type="SUPFAM" id="SSF52540">
    <property type="entry name" value="P-loop containing nucleoside triphosphate hydrolases"/>
    <property type="match status" value="1"/>
</dbReference>
<dbReference type="GO" id="GO:0016301">
    <property type="term" value="F:kinase activity"/>
    <property type="evidence" value="ECO:0007669"/>
    <property type="project" value="TreeGrafter"/>
</dbReference>
<dbReference type="Pfam" id="PF13671">
    <property type="entry name" value="AAA_33"/>
    <property type="match status" value="1"/>
</dbReference>
<dbReference type="HOGENOM" id="CLU_114007_0_0_6"/>
<protein>
    <submittedName>
        <fullName evidence="1">Uncharacterized protein</fullName>
    </submittedName>
</protein>
<dbReference type="AlphaFoldDB" id="C1DGW7"/>
<reference evidence="1 2" key="1">
    <citation type="journal article" date="2009" name="J. Bacteriol.">
        <title>Genome sequence of Azotobacter vinelandii, an obligate aerobe specialized to support diverse anaerobic metabolic processes.</title>
        <authorList>
            <person name="Setubal J.C."/>
            <person name="dos Santos P."/>
            <person name="Goldman B.S."/>
            <person name="Ertesvag H."/>
            <person name="Espin G."/>
            <person name="Rubio L.M."/>
            <person name="Valla S."/>
            <person name="Almeida N.F."/>
            <person name="Balasubramanian D."/>
            <person name="Cromes L."/>
            <person name="Curatti L."/>
            <person name="Du Z."/>
            <person name="Godsy E."/>
            <person name="Goodner B."/>
            <person name="Hellner-Burris K."/>
            <person name="Hernandez J.A."/>
            <person name="Houmiel K."/>
            <person name="Imperial J."/>
            <person name="Kennedy C."/>
            <person name="Larson T.J."/>
            <person name="Latreille P."/>
            <person name="Ligon L.S."/>
            <person name="Lu J."/>
            <person name="Maerk M."/>
            <person name="Miller N.M."/>
            <person name="Norton S."/>
            <person name="O'Carroll I.P."/>
            <person name="Paulsen I."/>
            <person name="Raulfs E.C."/>
            <person name="Roemer R."/>
            <person name="Rosser J."/>
            <person name="Segura D."/>
            <person name="Slater S."/>
            <person name="Stricklin S.L."/>
            <person name="Studholme D.J."/>
            <person name="Sun J."/>
            <person name="Viana C.J."/>
            <person name="Wallin E."/>
            <person name="Wang B."/>
            <person name="Wheeler C."/>
            <person name="Zhu H."/>
            <person name="Dean D.R."/>
            <person name="Dixon R."/>
            <person name="Wood D."/>
        </authorList>
    </citation>
    <scope>NUCLEOTIDE SEQUENCE [LARGE SCALE GENOMIC DNA]</scope>
    <source>
        <strain evidence="2">DJ / ATCC BAA-1303</strain>
    </source>
</reference>
<dbReference type="GO" id="GO:0000049">
    <property type="term" value="F:tRNA binding"/>
    <property type="evidence" value="ECO:0007669"/>
    <property type="project" value="TreeGrafter"/>
</dbReference>
<dbReference type="Gene3D" id="3.40.50.300">
    <property type="entry name" value="P-loop containing nucleotide triphosphate hydrolases"/>
    <property type="match status" value="2"/>
</dbReference>
<organism evidence="1 2">
    <name type="scientific">Azotobacter vinelandii (strain DJ / ATCC BAA-1303)</name>
    <dbReference type="NCBI Taxonomy" id="322710"/>
    <lineage>
        <taxon>Bacteria</taxon>
        <taxon>Pseudomonadati</taxon>
        <taxon>Pseudomonadota</taxon>
        <taxon>Gammaproteobacteria</taxon>
        <taxon>Pseudomonadales</taxon>
        <taxon>Pseudomonadaceae</taxon>
        <taxon>Azotobacter</taxon>
    </lineage>
</organism>
<dbReference type="GeneID" id="88188177"/>
<dbReference type="PANTHER" id="PTHR20873">
    <property type="entry name" value="L-SERYL-TRNA(SEC) KINASE"/>
    <property type="match status" value="1"/>
</dbReference>
<dbReference type="STRING" id="322710.Avin_44960"/>
<name>C1DGW7_AZOVD</name>
<dbReference type="eggNOG" id="COG4639">
    <property type="taxonomic scope" value="Bacteria"/>
</dbReference>
<evidence type="ECO:0000313" key="2">
    <source>
        <dbReference type="Proteomes" id="UP000002424"/>
    </source>
</evidence>
<dbReference type="Proteomes" id="UP000002424">
    <property type="component" value="Chromosome"/>
</dbReference>
<keyword evidence="2" id="KW-1185">Reference proteome</keyword>
<dbReference type="InterPro" id="IPR052648">
    <property type="entry name" value="Ser-tRNA(Sec)_kinase"/>
</dbReference>
<proteinExistence type="predicted"/>
<dbReference type="EnsemblBacteria" id="ACO80613">
    <property type="protein sequence ID" value="ACO80613"/>
    <property type="gene ID" value="Avin_44960"/>
</dbReference>
<dbReference type="RefSeq" id="WP_012702980.1">
    <property type="nucleotide sequence ID" value="NC_012560.1"/>
</dbReference>
<accession>C1DGW7</accession>
<evidence type="ECO:0000313" key="1">
    <source>
        <dbReference type="EMBL" id="ACO80613.1"/>
    </source>
</evidence>
<dbReference type="PANTHER" id="PTHR20873:SF0">
    <property type="entry name" value="L-SERYL-TRNA(SEC) KINASE"/>
    <property type="match status" value="1"/>
</dbReference>
<dbReference type="InterPro" id="IPR027417">
    <property type="entry name" value="P-loop_NTPase"/>
</dbReference>
<dbReference type="OrthoDB" id="8913805at2"/>
<gene>
    <name evidence="1" type="ordered locus">Avin_44960</name>
</gene>
<dbReference type="EMBL" id="CP001157">
    <property type="protein sequence ID" value="ACO80613.1"/>
    <property type="molecule type" value="Genomic_DNA"/>
</dbReference>
<sequence length="160" mass="17375">MHINPDNFLETPEGRVVTPGRNRLAWQQCHAALEKALATASGEKHLFVLVGPQGAGKTTWARALLARLPDAIVFDAILVKRTERAPLLRAARKHGARTTAVLFETTLEACIARNAGRPSDQVVPERAIRNVHAALERPSLEEGFGELVVVAGQEGHDPRA</sequence>